<feature type="chain" id="PRO_5041092828" evidence="9">
    <location>
        <begin position="20"/>
        <end position="186"/>
    </location>
</feature>
<evidence type="ECO:0000313" key="13">
    <source>
        <dbReference type="EMBL" id="KAF3230541.1"/>
    </source>
</evidence>
<sequence>MSHLLITSLLLAIGWQVTSIFVSLTPAIWETYTRIIPTRASADAKKLRQQQAEILKIRKEMAAISSQDEFAKWAKLRREHDKRAAESEKLSEIVDTHKMRFSQAISTTRWLLFSGLGFFVQFWHRREPVFWLPNGWVPDYVEWGLCFPQAPRGSVSVNVWGACTATVAALVSTWLGPSRLTNNRVI</sequence>
<dbReference type="InterPro" id="IPR027538">
    <property type="entry name" value="Get1_fungi"/>
</dbReference>
<dbReference type="EMBL" id="WIWT01000145">
    <property type="protein sequence ID" value="KAF3197879.1"/>
    <property type="molecule type" value="Genomic_DNA"/>
</dbReference>
<keyword evidence="9" id="KW-0732">Signal</keyword>
<gene>
    <name evidence="8 12" type="primary">GET1</name>
    <name evidence="12" type="ORF">TWF106_002758</name>
    <name evidence="13" type="ORF">TWF191_009455</name>
    <name evidence="11" type="ORF">TWF679_002510</name>
    <name evidence="10" type="ORF">TWF788_003771</name>
</gene>
<dbReference type="Gene3D" id="1.10.287.660">
    <property type="entry name" value="Helix hairpin bin"/>
    <property type="match status" value="1"/>
</dbReference>
<dbReference type="GO" id="GO:0043529">
    <property type="term" value="C:GET complex"/>
    <property type="evidence" value="ECO:0007669"/>
    <property type="project" value="InterPro"/>
</dbReference>
<dbReference type="Pfam" id="PF04420">
    <property type="entry name" value="CHD5"/>
    <property type="match status" value="1"/>
</dbReference>
<dbReference type="GO" id="GO:0005789">
    <property type="term" value="C:endoplasmic reticulum membrane"/>
    <property type="evidence" value="ECO:0007669"/>
    <property type="project" value="UniProtKB-SubCell"/>
</dbReference>
<keyword evidence="6 8" id="KW-1133">Transmembrane helix</keyword>
<dbReference type="GO" id="GO:0043495">
    <property type="term" value="F:protein-membrane adaptor activity"/>
    <property type="evidence" value="ECO:0007669"/>
    <property type="project" value="TreeGrafter"/>
</dbReference>
<evidence type="ECO:0000313" key="11">
    <source>
        <dbReference type="EMBL" id="KAF3197879.1"/>
    </source>
</evidence>
<evidence type="ECO:0000256" key="4">
    <source>
        <dbReference type="ARBA" id="ARBA00022692"/>
    </source>
</evidence>
<evidence type="ECO:0000256" key="6">
    <source>
        <dbReference type="ARBA" id="ARBA00022989"/>
    </source>
</evidence>
<evidence type="ECO:0000256" key="2">
    <source>
        <dbReference type="ARBA" id="ARBA00010799"/>
    </source>
</evidence>
<reference evidence="14 15" key="1">
    <citation type="submission" date="2019-06" db="EMBL/GenBank/DDBJ databases">
        <authorList>
            <person name="Palmer J.M."/>
        </authorList>
    </citation>
    <scope>NUCLEOTIDE SEQUENCE [LARGE SCALE GENOMIC DNA]</scope>
    <source>
        <strain evidence="12 14">TWF106</strain>
        <strain evidence="13 16">TWF191</strain>
        <strain evidence="11">TWF679</strain>
        <strain evidence="10 15">TWF788</strain>
    </source>
</reference>
<dbReference type="Proteomes" id="UP000472727">
    <property type="component" value="Unassembled WGS sequence"/>
</dbReference>
<dbReference type="PANTHER" id="PTHR42650:SF1">
    <property type="entry name" value="GUIDED ENTRY OF TAIL-ANCHORED PROTEINS FACTOR 1"/>
    <property type="match status" value="1"/>
</dbReference>
<organism evidence="12 14">
    <name type="scientific">Orbilia oligospora</name>
    <name type="common">Nematode-trapping fungus</name>
    <name type="synonym">Arthrobotrys oligospora</name>
    <dbReference type="NCBI Taxonomy" id="2813651"/>
    <lineage>
        <taxon>Eukaryota</taxon>
        <taxon>Fungi</taxon>
        <taxon>Dikarya</taxon>
        <taxon>Ascomycota</taxon>
        <taxon>Pezizomycotina</taxon>
        <taxon>Orbiliomycetes</taxon>
        <taxon>Orbiliales</taxon>
        <taxon>Orbiliaceae</taxon>
        <taxon>Orbilia</taxon>
    </lineage>
</organism>
<evidence type="ECO:0000256" key="7">
    <source>
        <dbReference type="ARBA" id="ARBA00023136"/>
    </source>
</evidence>
<feature type="topological domain" description="Lumenal" evidence="8">
    <location>
        <begin position="1"/>
        <end position="2"/>
    </location>
</feature>
<dbReference type="EMBL" id="WIWS01000154">
    <property type="protein sequence ID" value="KAF3201712.1"/>
    <property type="molecule type" value="Genomic_DNA"/>
</dbReference>
<protein>
    <submittedName>
        <fullName evidence="12">GET complex subunit get1</fullName>
    </submittedName>
</protein>
<comment type="similarity">
    <text evidence="2 8">Belongs to the WRB/GET1 family.</text>
</comment>
<name>A0A6G1LT32_ORBOL</name>
<dbReference type="HAMAP" id="MF_03113">
    <property type="entry name" value="Get1"/>
    <property type="match status" value="1"/>
</dbReference>
<dbReference type="InterPro" id="IPR029012">
    <property type="entry name" value="Helix_hairpin_bin_sf"/>
</dbReference>
<keyword evidence="7 8" id="KW-0472">Membrane</keyword>
<evidence type="ECO:0000256" key="1">
    <source>
        <dbReference type="ARBA" id="ARBA00004477"/>
    </source>
</evidence>
<evidence type="ECO:0000313" key="12">
    <source>
        <dbReference type="EMBL" id="KAF3201712.1"/>
    </source>
</evidence>
<dbReference type="Proteomes" id="UP000483672">
    <property type="component" value="Unassembled WGS sequence"/>
</dbReference>
<evidence type="ECO:0000313" key="10">
    <source>
        <dbReference type="EMBL" id="KAF3159462.1"/>
    </source>
</evidence>
<accession>A0A6G1LT32</accession>
<comment type="subcellular location">
    <subcellularLocation>
        <location evidence="1">Endoplasmic reticulum membrane</location>
        <topology evidence="1">Multi-pass membrane protein</topology>
    </subcellularLocation>
</comment>
<dbReference type="AlphaFoldDB" id="A0A6G1LT32"/>
<evidence type="ECO:0000256" key="5">
    <source>
        <dbReference type="ARBA" id="ARBA00022824"/>
    </source>
</evidence>
<dbReference type="OrthoDB" id="69461at2759"/>
<keyword evidence="5 8" id="KW-0256">Endoplasmic reticulum</keyword>
<keyword evidence="3 8" id="KW-0813">Transport</keyword>
<comment type="caution">
    <text evidence="12">The sequence shown here is derived from an EMBL/GenBank/DDBJ whole genome shotgun (WGS) entry which is preliminary data.</text>
</comment>
<evidence type="ECO:0000313" key="14">
    <source>
        <dbReference type="Proteomes" id="UP000472727"/>
    </source>
</evidence>
<dbReference type="Proteomes" id="UP000479691">
    <property type="component" value="Unassembled WGS sequence"/>
</dbReference>
<evidence type="ECO:0000256" key="3">
    <source>
        <dbReference type="ARBA" id="ARBA00022448"/>
    </source>
</evidence>
<feature type="signal peptide" evidence="9">
    <location>
        <begin position="1"/>
        <end position="19"/>
    </location>
</feature>
<keyword evidence="4 8" id="KW-0812">Transmembrane</keyword>
<proteinExistence type="inferred from homology"/>
<dbReference type="EMBL" id="JAABOE010000185">
    <property type="protein sequence ID" value="KAF3159462.1"/>
    <property type="molecule type" value="Genomic_DNA"/>
</dbReference>
<feature type="topological domain" description="Cytoplasmic" evidence="8">
    <location>
        <begin position="172"/>
        <end position="186"/>
    </location>
</feature>
<dbReference type="InterPro" id="IPR028945">
    <property type="entry name" value="Get1"/>
</dbReference>
<dbReference type="PANTHER" id="PTHR42650">
    <property type="entry name" value="TAIL-ANCHORED PROTEIN INSERTION RECEPTOR WRB"/>
    <property type="match status" value="1"/>
</dbReference>
<evidence type="ECO:0000313" key="15">
    <source>
        <dbReference type="Proteomes" id="UP000479691"/>
    </source>
</evidence>
<evidence type="ECO:0000313" key="16">
    <source>
        <dbReference type="Proteomes" id="UP000483672"/>
    </source>
</evidence>
<evidence type="ECO:0000256" key="8">
    <source>
        <dbReference type="HAMAP-Rule" id="MF_03113"/>
    </source>
</evidence>
<evidence type="ECO:0000256" key="9">
    <source>
        <dbReference type="SAM" id="SignalP"/>
    </source>
</evidence>
<dbReference type="GO" id="GO:0071816">
    <property type="term" value="P:tail-anchored membrane protein insertion into ER membrane"/>
    <property type="evidence" value="ECO:0007669"/>
    <property type="project" value="InterPro"/>
</dbReference>
<comment type="caution">
    <text evidence="8">Lacks conserved residue(s) required for the propagation of feature annotation.</text>
</comment>
<dbReference type="Proteomes" id="UP000614610">
    <property type="component" value="Unassembled WGS sequence"/>
</dbReference>
<dbReference type="EMBL" id="WIPF01000007">
    <property type="protein sequence ID" value="KAF3230541.1"/>
    <property type="molecule type" value="Genomic_DNA"/>
</dbReference>